<keyword evidence="4" id="KW-1185">Reference proteome</keyword>
<reference evidence="3 4" key="1">
    <citation type="submission" date="2020-04" db="EMBL/GenBank/DDBJ databases">
        <title>Usitatibacter rugosus gen. nov., sp. nov. and Usitatibacter palustris sp. nov., novel members of Usitatibacteraceae fam. nov. within the order Nitrosomonadales isolated from soil.</title>
        <authorList>
            <person name="Huber K.J."/>
            <person name="Neumann-Schaal M."/>
            <person name="Geppert A."/>
            <person name="Luckner M."/>
            <person name="Wanner G."/>
            <person name="Overmann J."/>
        </authorList>
    </citation>
    <scope>NUCLEOTIDE SEQUENCE [LARGE SCALE GENOMIC DNA]</scope>
    <source>
        <strain evidence="3 4">0125_3</strain>
    </source>
</reference>
<organism evidence="3 4">
    <name type="scientific">Usitatibacter rugosus</name>
    <dbReference type="NCBI Taxonomy" id="2732067"/>
    <lineage>
        <taxon>Bacteria</taxon>
        <taxon>Pseudomonadati</taxon>
        <taxon>Pseudomonadota</taxon>
        <taxon>Betaproteobacteria</taxon>
        <taxon>Nitrosomonadales</taxon>
        <taxon>Usitatibacteraceae</taxon>
        <taxon>Usitatibacter</taxon>
    </lineage>
</organism>
<dbReference type="Proteomes" id="UP000501534">
    <property type="component" value="Chromosome"/>
</dbReference>
<dbReference type="InterPro" id="IPR013429">
    <property type="entry name" value="Regulatory_FmdB_Zinc_ribbon"/>
</dbReference>
<name>A0A6M4GZ32_9PROT</name>
<evidence type="ECO:0000313" key="3">
    <source>
        <dbReference type="EMBL" id="QJR12520.1"/>
    </source>
</evidence>
<gene>
    <name evidence="3" type="ORF">DSM104443_03606</name>
</gene>
<dbReference type="PANTHER" id="PTHR34404">
    <property type="entry name" value="REGULATORY PROTEIN, FMDB FAMILY"/>
    <property type="match status" value="1"/>
</dbReference>
<feature type="domain" description="Putative regulatory protein FmdB zinc ribbon" evidence="2">
    <location>
        <begin position="1"/>
        <end position="42"/>
    </location>
</feature>
<accession>A0A6M4GZ32</accession>
<dbReference type="AlphaFoldDB" id="A0A6M4GZ32"/>
<sequence>MPIYEYRCSGCGHQQEYIQKVNDPQHTQCPACGKETFSKMLSAAGFQLKGSGWYATDFKGSGSKPASKPADAKPGDSKPAESKPAESKSTESKSESKAESKPASSTGTSGS</sequence>
<evidence type="ECO:0000256" key="1">
    <source>
        <dbReference type="SAM" id="MobiDB-lite"/>
    </source>
</evidence>
<proteinExistence type="predicted"/>
<dbReference type="Pfam" id="PF09723">
    <property type="entry name" value="Zn_ribbon_8"/>
    <property type="match status" value="1"/>
</dbReference>
<dbReference type="EMBL" id="CP053069">
    <property type="protein sequence ID" value="QJR12520.1"/>
    <property type="molecule type" value="Genomic_DNA"/>
</dbReference>
<dbReference type="RefSeq" id="WP_171094798.1">
    <property type="nucleotide sequence ID" value="NZ_CP053069.1"/>
</dbReference>
<evidence type="ECO:0000313" key="4">
    <source>
        <dbReference type="Proteomes" id="UP000501534"/>
    </source>
</evidence>
<dbReference type="NCBIfam" id="TIGR02605">
    <property type="entry name" value="CxxC_CxxC_SSSS"/>
    <property type="match status" value="1"/>
</dbReference>
<dbReference type="SMART" id="SM00834">
    <property type="entry name" value="CxxC_CXXC_SSSS"/>
    <property type="match status" value="1"/>
</dbReference>
<dbReference type="KEGG" id="uru:DSM104443_03606"/>
<feature type="compositionally biased region" description="Low complexity" evidence="1">
    <location>
        <begin position="101"/>
        <end position="111"/>
    </location>
</feature>
<feature type="region of interest" description="Disordered" evidence="1">
    <location>
        <begin position="57"/>
        <end position="111"/>
    </location>
</feature>
<dbReference type="PANTHER" id="PTHR34404:SF2">
    <property type="entry name" value="CONSERVED SERINE RICH PROTEIN"/>
    <property type="match status" value="1"/>
</dbReference>
<feature type="compositionally biased region" description="Basic and acidic residues" evidence="1">
    <location>
        <begin position="70"/>
        <end position="100"/>
    </location>
</feature>
<protein>
    <recommendedName>
        <fullName evidence="2">Putative regulatory protein FmdB zinc ribbon domain-containing protein</fullName>
    </recommendedName>
</protein>
<evidence type="ECO:0000259" key="2">
    <source>
        <dbReference type="SMART" id="SM00834"/>
    </source>
</evidence>